<dbReference type="EMBL" id="LT670818">
    <property type="protein sequence ID" value="SHG53865.1"/>
    <property type="molecule type" value="Genomic_DNA"/>
</dbReference>
<organism evidence="1 2">
    <name type="scientific">Bradyrhizobium erythrophlei</name>
    <dbReference type="NCBI Taxonomy" id="1437360"/>
    <lineage>
        <taxon>Bacteria</taxon>
        <taxon>Pseudomonadati</taxon>
        <taxon>Pseudomonadota</taxon>
        <taxon>Alphaproteobacteria</taxon>
        <taxon>Hyphomicrobiales</taxon>
        <taxon>Nitrobacteraceae</taxon>
        <taxon>Bradyrhizobium</taxon>
    </lineage>
</organism>
<name>A0A1M5KMA1_9BRAD</name>
<reference evidence="1 2" key="1">
    <citation type="submission" date="2016-11" db="EMBL/GenBank/DDBJ databases">
        <authorList>
            <person name="Jaros S."/>
            <person name="Januszkiewicz K."/>
            <person name="Wedrychowicz H."/>
        </authorList>
    </citation>
    <scope>NUCLEOTIDE SEQUENCE [LARGE SCALE GENOMIC DNA]</scope>
    <source>
        <strain evidence="1 2">GAS242</strain>
    </source>
</reference>
<gene>
    <name evidence="1" type="ORF">SAMN05444169_2945</name>
</gene>
<evidence type="ECO:0000313" key="2">
    <source>
        <dbReference type="Proteomes" id="UP000190675"/>
    </source>
</evidence>
<sequence>MVTLSGGTAGNRQKAFLDHREGSLGAGDLRSEKRCPEELAVNRVEQGCHDRLHCLITRNAKPPLFPECFAGRPKWFHGSRGEACACAIQAGRNLPLCRDRFNVRVERRSRSGPPARTLRDAANFIKQLPKAERETPEWRLAIQMLIDASEGCGPMFFAKLGIERAAFRHVEGTFDPINDPHRRRRKMARDR</sequence>
<protein>
    <submittedName>
        <fullName evidence="1">Uncharacterized protein</fullName>
    </submittedName>
</protein>
<proteinExistence type="predicted"/>
<dbReference type="AlphaFoldDB" id="A0A1M5KMA1"/>
<accession>A0A1M5KMA1</accession>
<dbReference type="Proteomes" id="UP000190675">
    <property type="component" value="Chromosome I"/>
</dbReference>
<evidence type="ECO:0000313" key="1">
    <source>
        <dbReference type="EMBL" id="SHG53865.1"/>
    </source>
</evidence>